<dbReference type="SUPFAM" id="SSF101233">
    <property type="entry name" value="PWI domain"/>
    <property type="match status" value="1"/>
</dbReference>
<dbReference type="EMBL" id="CALLCH030000001">
    <property type="protein sequence ID" value="CAI4210631.1"/>
    <property type="molecule type" value="Genomic_DNA"/>
</dbReference>
<dbReference type="InterPro" id="IPR002483">
    <property type="entry name" value="PWI_dom"/>
</dbReference>
<protein>
    <recommendedName>
        <fullName evidence="3">PWI domain-containing protein</fullName>
    </recommendedName>
</protein>
<keyword evidence="2" id="KW-0694">RNA-binding</keyword>
<dbReference type="Proteomes" id="UP000838763">
    <property type="component" value="Unassembled WGS sequence"/>
</dbReference>
<feature type="domain" description="PWI" evidence="3">
    <location>
        <begin position="13"/>
        <end position="64"/>
    </location>
</feature>
<name>A0A9P1GV83_9PEZI</name>
<evidence type="ECO:0000313" key="5">
    <source>
        <dbReference type="Proteomes" id="UP000838763"/>
    </source>
</evidence>
<dbReference type="InterPro" id="IPR036483">
    <property type="entry name" value="PWI_dom_sf"/>
</dbReference>
<dbReference type="Pfam" id="PF01480">
    <property type="entry name" value="PWI"/>
    <property type="match status" value="1"/>
</dbReference>
<evidence type="ECO:0000313" key="4">
    <source>
        <dbReference type="EMBL" id="CAI4210631.1"/>
    </source>
</evidence>
<dbReference type="PANTHER" id="PTHR14398:SF0">
    <property type="entry name" value="ZINC FINGER PROTEIN SWM"/>
    <property type="match status" value="1"/>
</dbReference>
<organism evidence="4 5">
    <name type="scientific">Parascedosporium putredinis</name>
    <dbReference type="NCBI Taxonomy" id="1442378"/>
    <lineage>
        <taxon>Eukaryota</taxon>
        <taxon>Fungi</taxon>
        <taxon>Dikarya</taxon>
        <taxon>Ascomycota</taxon>
        <taxon>Pezizomycotina</taxon>
        <taxon>Sordariomycetes</taxon>
        <taxon>Hypocreomycetidae</taxon>
        <taxon>Microascales</taxon>
        <taxon>Microascaceae</taxon>
        <taxon>Parascedosporium</taxon>
    </lineage>
</organism>
<dbReference type="GO" id="GO:0005634">
    <property type="term" value="C:nucleus"/>
    <property type="evidence" value="ECO:0007669"/>
    <property type="project" value="TreeGrafter"/>
</dbReference>
<dbReference type="InterPro" id="IPR045137">
    <property type="entry name" value="RBM26/27"/>
</dbReference>
<dbReference type="GO" id="GO:0003723">
    <property type="term" value="F:RNA binding"/>
    <property type="evidence" value="ECO:0007669"/>
    <property type="project" value="UniProtKB-KW"/>
</dbReference>
<keyword evidence="5" id="KW-1185">Reference proteome</keyword>
<evidence type="ECO:0000256" key="1">
    <source>
        <dbReference type="ARBA" id="ARBA00022664"/>
    </source>
</evidence>
<gene>
    <name evidence="4" type="ORF">PPNO1_LOCUS433</name>
</gene>
<keyword evidence="1" id="KW-0507">mRNA processing</keyword>
<evidence type="ECO:0000256" key="2">
    <source>
        <dbReference type="ARBA" id="ARBA00022884"/>
    </source>
</evidence>
<dbReference type="Gene3D" id="1.20.1390.10">
    <property type="entry name" value="PWI domain"/>
    <property type="match status" value="1"/>
</dbReference>
<dbReference type="AlphaFoldDB" id="A0A9P1GV83"/>
<accession>A0A9P1GV83</accession>
<dbReference type="PANTHER" id="PTHR14398">
    <property type="entry name" value="RNA RECOGNITION RRM/RNP DOMAIN"/>
    <property type="match status" value="1"/>
</dbReference>
<dbReference type="GO" id="GO:0006397">
    <property type="term" value="P:mRNA processing"/>
    <property type="evidence" value="ECO:0007669"/>
    <property type="project" value="UniProtKB-KW"/>
</dbReference>
<comment type="caution">
    <text evidence="4">The sequence shown here is derived from an EMBL/GenBank/DDBJ whole genome shotgun (WGS) entry which is preliminary data.</text>
</comment>
<dbReference type="OrthoDB" id="443401at2759"/>
<sequence>MASPLFPKEDVPALKAWIVKRLENTSDADADVLGEYVIELLRHDGDAKSIRELCKQEIRDFLNDNDWV</sequence>
<proteinExistence type="predicted"/>
<reference evidence="4" key="1">
    <citation type="submission" date="2022-11" db="EMBL/GenBank/DDBJ databases">
        <authorList>
            <person name="Scott C."/>
            <person name="Bruce N."/>
        </authorList>
    </citation>
    <scope>NUCLEOTIDE SEQUENCE</scope>
</reference>
<evidence type="ECO:0000259" key="3">
    <source>
        <dbReference type="Pfam" id="PF01480"/>
    </source>
</evidence>